<evidence type="ECO:0000313" key="5">
    <source>
        <dbReference type="EMBL" id="KAG5268993.1"/>
    </source>
</evidence>
<feature type="region of interest" description="Disordered" evidence="1">
    <location>
        <begin position="852"/>
        <end position="946"/>
    </location>
</feature>
<feature type="compositionally biased region" description="Low complexity" evidence="1">
    <location>
        <begin position="468"/>
        <end position="485"/>
    </location>
</feature>
<dbReference type="AlphaFoldDB" id="A0AAV6G1P9"/>
<feature type="compositionally biased region" description="Polar residues" evidence="1">
    <location>
        <begin position="238"/>
        <end position="248"/>
    </location>
</feature>
<dbReference type="InterPro" id="IPR031405">
    <property type="entry name" value="NRIP1_RD1"/>
</dbReference>
<feature type="domain" description="Nuclear receptor-interacting protein 1 repression" evidence="2">
    <location>
        <begin position="27"/>
        <end position="336"/>
    </location>
</feature>
<dbReference type="PANTHER" id="PTHR15088">
    <property type="entry name" value="NUCLEAR FACTOR RIP140"/>
    <property type="match status" value="1"/>
</dbReference>
<feature type="compositionally biased region" description="Basic and acidic residues" evidence="1">
    <location>
        <begin position="774"/>
        <end position="798"/>
    </location>
</feature>
<feature type="compositionally biased region" description="Polar residues" evidence="1">
    <location>
        <begin position="898"/>
        <end position="909"/>
    </location>
</feature>
<feature type="compositionally biased region" description="Basic and acidic residues" evidence="1">
    <location>
        <begin position="183"/>
        <end position="192"/>
    </location>
</feature>
<comment type="caution">
    <text evidence="5">The sequence shown here is derived from an EMBL/GenBank/DDBJ whole genome shotgun (WGS) entry which is preliminary data.</text>
</comment>
<dbReference type="GO" id="GO:0005634">
    <property type="term" value="C:nucleus"/>
    <property type="evidence" value="ECO:0007669"/>
    <property type="project" value="InterPro"/>
</dbReference>
<dbReference type="Proteomes" id="UP000823561">
    <property type="component" value="Chromosome 15"/>
</dbReference>
<feature type="region of interest" description="Disordered" evidence="1">
    <location>
        <begin position="690"/>
        <end position="720"/>
    </location>
</feature>
<evidence type="ECO:0000259" key="3">
    <source>
        <dbReference type="Pfam" id="PF15688"/>
    </source>
</evidence>
<feature type="region of interest" description="Disordered" evidence="1">
    <location>
        <begin position="406"/>
        <end position="486"/>
    </location>
</feature>
<feature type="region of interest" description="Disordered" evidence="1">
    <location>
        <begin position="30"/>
        <end position="87"/>
    </location>
</feature>
<feature type="region of interest" description="Disordered" evidence="1">
    <location>
        <begin position="98"/>
        <end position="117"/>
    </location>
</feature>
<evidence type="ECO:0008006" key="7">
    <source>
        <dbReference type="Google" id="ProtNLM"/>
    </source>
</evidence>
<feature type="compositionally biased region" description="Polar residues" evidence="1">
    <location>
        <begin position="346"/>
        <end position="356"/>
    </location>
</feature>
<feature type="compositionally biased region" description="Polar residues" evidence="1">
    <location>
        <begin position="973"/>
        <end position="1000"/>
    </location>
</feature>
<dbReference type="Pfam" id="PF15688">
    <property type="entry name" value="NRIP1_repr_2"/>
    <property type="match status" value="1"/>
</dbReference>
<dbReference type="GO" id="GO:0003712">
    <property type="term" value="F:transcription coregulator activity"/>
    <property type="evidence" value="ECO:0007669"/>
    <property type="project" value="InterPro"/>
</dbReference>
<reference evidence="5" key="1">
    <citation type="submission" date="2020-10" db="EMBL/GenBank/DDBJ databases">
        <title>Chromosome-scale genome assembly of the Allis shad, Alosa alosa.</title>
        <authorList>
            <person name="Margot Z."/>
            <person name="Christophe K."/>
            <person name="Cabau C."/>
            <person name="Louis A."/>
            <person name="Berthelot C."/>
            <person name="Parey E."/>
            <person name="Roest Crollius H."/>
            <person name="Montfort J."/>
            <person name="Robinson-Rechavi M."/>
            <person name="Bucao C."/>
            <person name="Bouchez O."/>
            <person name="Gislard M."/>
            <person name="Lluch J."/>
            <person name="Milhes M."/>
            <person name="Lampietro C."/>
            <person name="Lopez Roques C."/>
            <person name="Donnadieu C."/>
            <person name="Braasch I."/>
            <person name="Desvignes T."/>
            <person name="Postlethwait J."/>
            <person name="Bobe J."/>
            <person name="Guiguen Y."/>
        </authorList>
    </citation>
    <scope>NUCLEOTIDE SEQUENCE</scope>
    <source>
        <strain evidence="5">M-15738</strain>
        <tissue evidence="5">Blood</tissue>
    </source>
</reference>
<feature type="domain" description="Nuclear receptor-interacting protein 1 repression" evidence="4">
    <location>
        <begin position="871"/>
        <end position="967"/>
    </location>
</feature>
<keyword evidence="6" id="KW-1185">Reference proteome</keyword>
<dbReference type="Pfam" id="PF15690">
    <property type="entry name" value="NRIP1_repr_4"/>
    <property type="match status" value="2"/>
</dbReference>
<organism evidence="5 6">
    <name type="scientific">Alosa alosa</name>
    <name type="common">allis shad</name>
    <dbReference type="NCBI Taxonomy" id="278164"/>
    <lineage>
        <taxon>Eukaryota</taxon>
        <taxon>Metazoa</taxon>
        <taxon>Chordata</taxon>
        <taxon>Craniata</taxon>
        <taxon>Vertebrata</taxon>
        <taxon>Euteleostomi</taxon>
        <taxon>Actinopterygii</taxon>
        <taxon>Neopterygii</taxon>
        <taxon>Teleostei</taxon>
        <taxon>Clupei</taxon>
        <taxon>Clupeiformes</taxon>
        <taxon>Clupeoidei</taxon>
        <taxon>Clupeidae</taxon>
        <taxon>Alosa</taxon>
    </lineage>
</organism>
<sequence length="1135" mass="122837">MTHGEEPGPETHQDSAVLTYLEGLLMHQVTGGQAATATQRCQAGHGNQEQGNSKAPAPGQGQPNHAPPPQGTEPERTAPHTGVTQHLKKARLLRSEAWMEHESRKRPTPPAELNGQRHRELEEHAAALNGSAKCKGESTLLASLLQSFSSRLQNVALSQQLVQSLKHQQVQQQEASGHINKGPAEDGKEAGPCRESASSRLKGLMKKNKVQNHSNSVPYQRRRASQERQSESPKVLQKNAQSSSTESLSCAERLKAVANLVNIRSSPAPSPRPSVACSQLALLLSSEAHLQQYSREQALKAQLAGRSASERLAAMATHKTQDTKQTTTSDTVSSLQAKNGLAPMASASSRQSTSVTPPGPGRTAGSPRPLLPFRERRPFERPFASRPSQNCSSLLLQLLNNHNTQHQLNSQGHLRSDLSATSHRGSPVLSEGGHSSPDSSFLKDSSDAESSSSSCSPIDLSLKGRRVSAPPATSSASSSTSSSPALDRITEGLINKWKPEPPPPSAVCSKDRELESNPEMKPHHKVTLLQLLLDHKNNGNVNKSLDNPDLHPVIIPKVSRAPVARQTVVNRCEEIRTLSPQCGLVSKSPLILPTLSYGKDTSSTSSPYSLYDSSHSQSIPLDLCKNKSFPSEPSVTEPAFSASKLLQNLAQSGKQSASSSPPLKTSMPSVQRHPQEMKLDHSVTLLDRLTAPVQQSPSPRSEGAYLIPPRRPESSQSTSEIENLLERRTVLQLLLGNATNKDKVGGKRKREAGQGNCQELQSSLCESLGASKSPVRDVTVKTEPRREHHTSDHDREVKQSQSMMSDSSRSSPLSLPHVTVIKQEPISPEMIPRDGLLSHLLKQPRAVLFSTPDNSQKVSVKEEQQEHQGPTIPKKRKYSMEPKAQPTGSETCALPDSLDTQKVNNNGSASGLPGSPEVRGPRSPPVADSPPVRCPVSESPPSDSRGFNVLKQLLLSNNCLRELSQPGGPTGSPKHSYTFNGSRVHQPSGHSTEAGVQSRSPVPLHGPADPRSLHAGHMSHSAPGSPWGVQGTPQSPKPKPTPTGGDEDISQPDSPRLMRSNPILYYMLQKGNADLLKERERGRTACQVQVKVKEEPPADMQGFEHILTPRHSEEDHTERPQSETQRLNGSLKKCQ</sequence>
<feature type="region of interest" description="Disordered" evidence="1">
    <location>
        <begin position="168"/>
        <end position="248"/>
    </location>
</feature>
<dbReference type="EMBL" id="JADWDJ010000015">
    <property type="protein sequence ID" value="KAG5268993.1"/>
    <property type="molecule type" value="Genomic_DNA"/>
</dbReference>
<evidence type="ECO:0000256" key="1">
    <source>
        <dbReference type="SAM" id="MobiDB-lite"/>
    </source>
</evidence>
<accession>A0AAV6G1P9</accession>
<dbReference type="GO" id="GO:0005102">
    <property type="term" value="F:signaling receptor binding"/>
    <property type="evidence" value="ECO:0007669"/>
    <property type="project" value="InterPro"/>
</dbReference>
<feature type="region of interest" description="Disordered" evidence="1">
    <location>
        <begin position="961"/>
        <end position="1057"/>
    </location>
</feature>
<feature type="compositionally biased region" description="Polar residues" evidence="1">
    <location>
        <begin position="30"/>
        <end position="53"/>
    </location>
</feature>
<dbReference type="InterPro" id="IPR031406">
    <property type="entry name" value="NRIP1_RD2"/>
</dbReference>
<proteinExistence type="predicted"/>
<evidence type="ECO:0000259" key="4">
    <source>
        <dbReference type="Pfam" id="PF15690"/>
    </source>
</evidence>
<evidence type="ECO:0000313" key="6">
    <source>
        <dbReference type="Proteomes" id="UP000823561"/>
    </source>
</evidence>
<feature type="region of interest" description="Disordered" evidence="1">
    <location>
        <begin position="768"/>
        <end position="817"/>
    </location>
</feature>
<feature type="region of interest" description="Disordered" evidence="1">
    <location>
        <begin position="650"/>
        <end position="674"/>
    </location>
</feature>
<dbReference type="GO" id="GO:0006357">
    <property type="term" value="P:regulation of transcription by RNA polymerase II"/>
    <property type="evidence" value="ECO:0007669"/>
    <property type="project" value="InterPro"/>
</dbReference>
<feature type="region of interest" description="Disordered" evidence="1">
    <location>
        <begin position="314"/>
        <end position="373"/>
    </location>
</feature>
<feature type="compositionally biased region" description="Polar residues" evidence="1">
    <location>
        <begin position="650"/>
        <end position="669"/>
    </location>
</feature>
<feature type="compositionally biased region" description="Low complexity" evidence="1">
    <location>
        <begin position="435"/>
        <end position="461"/>
    </location>
</feature>
<dbReference type="PANTHER" id="PTHR15088:SF0">
    <property type="entry name" value="NUCLEAR RECEPTOR-INTERACTING PROTEIN 1"/>
    <property type="match status" value="1"/>
</dbReference>
<dbReference type="Pfam" id="PF15687">
    <property type="entry name" value="NRIP1_repr_1"/>
    <property type="match status" value="1"/>
</dbReference>
<feature type="compositionally biased region" description="Basic and acidic residues" evidence="1">
    <location>
        <begin position="1110"/>
        <end position="1121"/>
    </location>
</feature>
<feature type="compositionally biased region" description="Low complexity" evidence="1">
    <location>
        <begin position="799"/>
        <end position="816"/>
    </location>
</feature>
<gene>
    <name evidence="5" type="ORF">AALO_G00197110</name>
</gene>
<feature type="domain" description="Nuclear receptor-interacting protein 1 repression" evidence="3">
    <location>
        <begin position="428"/>
        <end position="752"/>
    </location>
</feature>
<evidence type="ECO:0000259" key="2">
    <source>
        <dbReference type="Pfam" id="PF15687"/>
    </source>
</evidence>
<name>A0AAV6G1P9_9TELE</name>
<feature type="region of interest" description="Disordered" evidence="1">
    <location>
        <begin position="1093"/>
        <end position="1135"/>
    </location>
</feature>
<dbReference type="InterPro" id="IPR031408">
    <property type="entry name" value="NRIP1_RD4"/>
</dbReference>
<dbReference type="InterPro" id="IPR026649">
    <property type="entry name" value="NRIP1"/>
</dbReference>
<protein>
    <recommendedName>
        <fullName evidence="7">Nuclear receptor interacting protein 1b</fullName>
    </recommendedName>
</protein>
<feature type="domain" description="Nuclear receptor-interacting protein 1 repression" evidence="4">
    <location>
        <begin position="1044"/>
        <end position="1130"/>
    </location>
</feature>